<protein>
    <submittedName>
        <fullName evidence="5">Para-nitrobenzyl esterase</fullName>
    </submittedName>
</protein>
<name>A0A7J6J585_COLFN</name>
<dbReference type="GeneID" id="43609858"/>
<accession>A0A7J6J585</accession>
<dbReference type="Pfam" id="PF24809">
    <property type="entry name" value="DUF7708"/>
    <property type="match status" value="1"/>
</dbReference>
<gene>
    <name evidence="5" type="primary">pnbA-5</name>
    <name evidence="5" type="ORF">CGGC5_v008299</name>
</gene>
<evidence type="ECO:0000256" key="1">
    <source>
        <dbReference type="ARBA" id="ARBA00005964"/>
    </source>
</evidence>
<dbReference type="AlphaFoldDB" id="A0A7J6J585"/>
<evidence type="ECO:0000256" key="2">
    <source>
        <dbReference type="ARBA" id="ARBA00022801"/>
    </source>
</evidence>
<evidence type="ECO:0000259" key="3">
    <source>
        <dbReference type="Pfam" id="PF00135"/>
    </source>
</evidence>
<evidence type="ECO:0000313" key="5">
    <source>
        <dbReference type="EMBL" id="KAF4484039.1"/>
    </source>
</evidence>
<dbReference type="Gene3D" id="3.40.50.1820">
    <property type="entry name" value="alpha/beta hydrolase"/>
    <property type="match status" value="2"/>
</dbReference>
<proteinExistence type="inferred from homology"/>
<dbReference type="InterPro" id="IPR050654">
    <property type="entry name" value="AChE-related_enzymes"/>
</dbReference>
<evidence type="ECO:0000259" key="4">
    <source>
        <dbReference type="Pfam" id="PF24809"/>
    </source>
</evidence>
<dbReference type="RefSeq" id="XP_031892182.2">
    <property type="nucleotide sequence ID" value="XM_032025709.2"/>
</dbReference>
<sequence length="1156" mass="128353">MNDLNHARQIVRAYSFEVEERLPPESDAHGLAHILAQRQRSENNAQDPWRPFFESVGASGEFSDSNPITQVLAVETSQLREKWKVFIESSTARDRINIQLSEPTMNGVIDAVHEIQRAWDSKRSGGRLGRAKQLLHQFCRTLKSHQSFLEILPSGNEYVSIFTGTLNVLIQASANHEKIAEGLSESLCIVSQHVDDCKTDLKLFNMEDMQTLIAELYAHIFLFLGSIMDWMMKKRIKRLLDSFNNDLPSVFENEINKIKGISDRIRNLASQKSRAELRSTRLTVESSARDLRAGFEGEKRHQAEMKHYAESILREQNRISGLWTAEKQKQLANSIVNMLEEKAIHWLEYNQAKNNRQELFPTAFVSLDRSAQVSEYTSEAVAICSRQLEDFFYRDRIRLSHGAFDSIMVPPESFREIGDWVRVPAPNLLWLEGPPVDGDDFENPFTMMAATVIALAEKTKLPVISYFCELRRGERLRDGNDNMETQAMLSLVYALIRQLIELLPPLLDTSIDLSERRFKALDGSLGTWSQATSILSDLGGLMPGPVLCIIDGLHWLTDRGTDNYLSDLLKILRGDKWKVLLFTTAIIQKDSGAKAGSVSPIQRCGGRTREHQSSAILSSFNFTSTSLSKPKMRFFWLDVGLAVFASLVAASQNHHRADRLTVNTTNGPITGHLASNASAVIEYLGIPYAKPPVGDLRFVPPVQFTSNASYDASNFGFDCPLSPSKKVDYPDMTPQAQRIISYFASGAGTPQSEDCLTLNIWAKPANKLHSSNKPVIVFFYGGRFAIGNTNSPFYNGKYFADAQDVVVVTVNYRINIFGFPGIPGQPQNLGLRDQRVAVEWVHANIASFGGDPSKITIAGQSSGGVSVDYWSYAYTREPIVNGLIAPSGNAFSFPLNSPGVPERNWNTVVGAVNCTDSEDVLACMREKDWEDIKAAAAAVKPTSSSSVLRSIPPFYPIVDNEIVFPDYVSLTKNGSFAKLPILFGNNNNEDGYYRIPAYGNGVVPTSEQVTSFLLESFTCPNLYQANARLAQGVPAWIYRYFGDWDNTRLFPTSGAYHGVDLHMIFGASEDVSGIPPSDAQRETTKVMQRAWAAFANGPGNGLSEVIGWPKFNPETDSLVLLALDNNPQPSFVKPDVYGAPCSTVTMGALATPTLSL</sequence>
<feature type="domain" description="DUF7708" evidence="4">
    <location>
        <begin position="134"/>
        <end position="277"/>
    </location>
</feature>
<dbReference type="Pfam" id="PF00135">
    <property type="entry name" value="COesterase"/>
    <property type="match status" value="1"/>
</dbReference>
<reference evidence="5 6" key="1">
    <citation type="submission" date="2012-08" db="EMBL/GenBank/DDBJ databases">
        <authorList>
            <person name="Gan P.H.P."/>
            <person name="Ikeda K."/>
            <person name="Irieda H."/>
            <person name="Narusaka M."/>
            <person name="O'Connell R.J."/>
            <person name="Narusaka Y."/>
            <person name="Takano Y."/>
            <person name="Kubo Y."/>
            <person name="Shirasu K."/>
        </authorList>
    </citation>
    <scope>NUCLEOTIDE SEQUENCE [LARGE SCALE GENOMIC DNA]</scope>
    <source>
        <strain evidence="5 6">Nara gc5</strain>
    </source>
</reference>
<dbReference type="InterPro" id="IPR002018">
    <property type="entry name" value="CarbesteraseB"/>
</dbReference>
<keyword evidence="6" id="KW-1185">Reference proteome</keyword>
<reference evidence="5 6" key="2">
    <citation type="submission" date="2020-04" db="EMBL/GenBank/DDBJ databases">
        <title>Genome sequencing and assembly of multiple isolates from the Colletotrichum gloeosporioides species complex.</title>
        <authorList>
            <person name="Gan P."/>
            <person name="Shirasu K."/>
        </authorList>
    </citation>
    <scope>NUCLEOTIDE SEQUENCE [LARGE SCALE GENOMIC DNA]</scope>
    <source>
        <strain evidence="5 6">Nara gc5</strain>
    </source>
</reference>
<dbReference type="PANTHER" id="PTHR43918">
    <property type="entry name" value="ACETYLCHOLINESTERASE"/>
    <property type="match status" value="1"/>
</dbReference>
<dbReference type="InParanoid" id="A0A7J6J585"/>
<dbReference type="PANTHER" id="PTHR43918:SF4">
    <property type="entry name" value="CARBOXYLIC ESTER HYDROLASE"/>
    <property type="match status" value="1"/>
</dbReference>
<dbReference type="PROSITE" id="PS00122">
    <property type="entry name" value="CARBOXYLESTERASE_B_1"/>
    <property type="match status" value="1"/>
</dbReference>
<dbReference type="InterPro" id="IPR019826">
    <property type="entry name" value="Carboxylesterase_B_AS"/>
</dbReference>
<evidence type="ECO:0000313" key="6">
    <source>
        <dbReference type="Proteomes" id="UP000011096"/>
    </source>
</evidence>
<feature type="domain" description="Carboxylesterase type B" evidence="3">
    <location>
        <begin position="660"/>
        <end position="993"/>
    </location>
</feature>
<comment type="caution">
    <text evidence="5">The sequence shown here is derived from an EMBL/GenBank/DDBJ whole genome shotgun (WGS) entry which is preliminary data.</text>
</comment>
<organism evidence="5 6">
    <name type="scientific">Colletotrichum fructicola (strain Nara gc5)</name>
    <name type="common">Anthracnose fungus</name>
    <name type="synonym">Colletotrichum gloeosporioides (strain Nara gc5)</name>
    <dbReference type="NCBI Taxonomy" id="1213859"/>
    <lineage>
        <taxon>Eukaryota</taxon>
        <taxon>Fungi</taxon>
        <taxon>Dikarya</taxon>
        <taxon>Ascomycota</taxon>
        <taxon>Pezizomycotina</taxon>
        <taxon>Sordariomycetes</taxon>
        <taxon>Hypocreomycetidae</taxon>
        <taxon>Glomerellales</taxon>
        <taxon>Glomerellaceae</taxon>
        <taxon>Colletotrichum</taxon>
        <taxon>Colletotrichum gloeosporioides species complex</taxon>
    </lineage>
</organism>
<dbReference type="GO" id="GO:0052689">
    <property type="term" value="F:carboxylic ester hydrolase activity"/>
    <property type="evidence" value="ECO:0007669"/>
    <property type="project" value="TreeGrafter"/>
</dbReference>
<dbReference type="Proteomes" id="UP000011096">
    <property type="component" value="Unassembled WGS sequence"/>
</dbReference>
<comment type="similarity">
    <text evidence="1">Belongs to the type-B carboxylesterase/lipase family.</text>
</comment>
<dbReference type="InterPro" id="IPR056125">
    <property type="entry name" value="DUF7708"/>
</dbReference>
<keyword evidence="2" id="KW-0378">Hydrolase</keyword>
<dbReference type="EMBL" id="ANPB02000004">
    <property type="protein sequence ID" value="KAF4484039.1"/>
    <property type="molecule type" value="Genomic_DNA"/>
</dbReference>
<dbReference type="OrthoDB" id="408631at2759"/>
<dbReference type="SUPFAM" id="SSF53474">
    <property type="entry name" value="alpha/beta-Hydrolases"/>
    <property type="match status" value="1"/>
</dbReference>
<dbReference type="InterPro" id="IPR029058">
    <property type="entry name" value="AB_hydrolase_fold"/>
</dbReference>